<evidence type="ECO:0000256" key="3">
    <source>
        <dbReference type="ARBA" id="ARBA00012641"/>
    </source>
</evidence>
<comment type="catalytic activity">
    <reaction evidence="10 14">
        <text>3-O-(beta-D-galactosyl-(1-&gt;3)-beta-D-galactosyl-(1-&gt;4)-beta-D-xylosyl)-L-seryl-[protein] + UDP-alpha-D-glucuronate = 3-O-(beta-D-GlcA-(1-&gt;3)-beta-D-Gal-(1-&gt;3)-beta-D-Gal-(1-&gt;4)-beta-D-Xyl)-L-seryl-[protein] + UDP + H(+)</text>
        <dbReference type="Rhea" id="RHEA:24168"/>
        <dbReference type="Rhea" id="RHEA-COMP:12571"/>
        <dbReference type="Rhea" id="RHEA-COMP:12573"/>
        <dbReference type="ChEBI" id="CHEBI:15378"/>
        <dbReference type="ChEBI" id="CHEBI:58052"/>
        <dbReference type="ChEBI" id="CHEBI:58223"/>
        <dbReference type="ChEBI" id="CHEBI:132090"/>
        <dbReference type="ChEBI" id="CHEBI:132093"/>
        <dbReference type="EC" id="2.4.1.135"/>
    </reaction>
</comment>
<comment type="subcellular location">
    <subcellularLocation>
        <location evidence="14">Golgi apparatus membrane</location>
        <topology evidence="14">Single-pass type II membrane protein</topology>
    </subcellularLocation>
    <subcellularLocation>
        <location evidence="1">Membrane</location>
        <topology evidence="1">Single-pass type II membrane protein</topology>
    </subcellularLocation>
</comment>
<protein>
    <recommendedName>
        <fullName evidence="3 14">Galactosylgalactosylxylosylprotein 3-beta-glucuronosyltransferase</fullName>
        <ecNumber evidence="3 14">2.4.1.135</ecNumber>
    </recommendedName>
</protein>
<comment type="cofactor">
    <cofactor evidence="14">
        <name>Mn(2+)</name>
        <dbReference type="ChEBI" id="CHEBI:29035"/>
    </cofactor>
</comment>
<feature type="glycosylation site" description="N-linked (GlcNAc...) asparagine" evidence="13">
    <location>
        <position position="96"/>
    </location>
</feature>
<dbReference type="Proteomes" id="UP000887572">
    <property type="component" value="Unplaced"/>
</dbReference>
<keyword evidence="9 13" id="KW-0325">Glycoprotein</keyword>
<keyword evidence="14" id="KW-0333">Golgi apparatus</keyword>
<keyword evidence="4 14" id="KW-0808">Transferase</keyword>
<proteinExistence type="inferred from homology"/>
<dbReference type="InterPro" id="IPR005027">
    <property type="entry name" value="Glyco_trans_43"/>
</dbReference>
<dbReference type="PANTHER" id="PTHR10896:SF65">
    <property type="entry name" value="GALACTOSYLGALACTOSYLXYLOSYLPROTEIN 3-BETA-GLUCURONOSYLTRANSFERASE 3"/>
    <property type="match status" value="1"/>
</dbReference>
<evidence type="ECO:0000256" key="13">
    <source>
        <dbReference type="PIRSR" id="PIRSR605027-6"/>
    </source>
</evidence>
<keyword evidence="15" id="KW-1185">Reference proteome</keyword>
<evidence type="ECO:0000256" key="4">
    <source>
        <dbReference type="ARBA" id="ARBA00022679"/>
    </source>
</evidence>
<dbReference type="Gene3D" id="3.90.550.10">
    <property type="entry name" value="Spore Coat Polysaccharide Biosynthesis Protein SpsA, Chain A"/>
    <property type="match status" value="1"/>
</dbReference>
<evidence type="ECO:0000313" key="15">
    <source>
        <dbReference type="Proteomes" id="UP000887572"/>
    </source>
</evidence>
<keyword evidence="14" id="KW-0479">Metal-binding</keyword>
<evidence type="ECO:0000256" key="11">
    <source>
        <dbReference type="PIRSR" id="PIRSR605027-1"/>
    </source>
</evidence>
<reference evidence="16" key="1">
    <citation type="submission" date="2022-11" db="UniProtKB">
        <authorList>
            <consortium name="WormBaseParasite"/>
        </authorList>
    </citation>
    <scope>IDENTIFICATION</scope>
</reference>
<dbReference type="WBParaSite" id="Gr19_v10_g6122.t1">
    <property type="protein sequence ID" value="Gr19_v10_g6122.t1"/>
    <property type="gene ID" value="Gr19_v10_g6122"/>
</dbReference>
<name>A0A914I1X9_GLORO</name>
<dbReference type="SUPFAM" id="SSF53448">
    <property type="entry name" value="Nucleotide-diphospho-sugar transferases"/>
    <property type="match status" value="1"/>
</dbReference>
<feature type="active site" description="Proton donor/acceptor" evidence="11">
    <location>
        <position position="76"/>
    </location>
</feature>
<evidence type="ECO:0000256" key="10">
    <source>
        <dbReference type="ARBA" id="ARBA00047979"/>
    </source>
</evidence>
<dbReference type="AlphaFoldDB" id="A0A914I1X9"/>
<dbReference type="GO" id="GO:0005975">
    <property type="term" value="P:carbohydrate metabolic process"/>
    <property type="evidence" value="ECO:0007669"/>
    <property type="project" value="TreeGrafter"/>
</dbReference>
<organism evidence="15 16">
    <name type="scientific">Globodera rostochiensis</name>
    <name type="common">Golden nematode worm</name>
    <name type="synonym">Heterodera rostochiensis</name>
    <dbReference type="NCBI Taxonomy" id="31243"/>
    <lineage>
        <taxon>Eukaryota</taxon>
        <taxon>Metazoa</taxon>
        <taxon>Ecdysozoa</taxon>
        <taxon>Nematoda</taxon>
        <taxon>Chromadorea</taxon>
        <taxon>Rhabditida</taxon>
        <taxon>Tylenchina</taxon>
        <taxon>Tylenchomorpha</taxon>
        <taxon>Tylenchoidea</taxon>
        <taxon>Heteroderidae</taxon>
        <taxon>Heteroderinae</taxon>
        <taxon>Globodera</taxon>
    </lineage>
</organism>
<comment type="pathway">
    <text evidence="14">Protein modification; protein glycosylation.</text>
</comment>
<dbReference type="EC" id="2.4.1.135" evidence="3 14"/>
<keyword evidence="7" id="KW-1133">Transmembrane helix</keyword>
<evidence type="ECO:0000256" key="7">
    <source>
        <dbReference type="ARBA" id="ARBA00022989"/>
    </source>
</evidence>
<keyword evidence="6 14" id="KW-0735">Signal-anchor</keyword>
<accession>A0A914I1X9</accession>
<evidence type="ECO:0000256" key="5">
    <source>
        <dbReference type="ARBA" id="ARBA00022692"/>
    </source>
</evidence>
<keyword evidence="14" id="KW-0464">Manganese</keyword>
<dbReference type="PANTHER" id="PTHR10896">
    <property type="entry name" value="GALACTOSYLGALACTOSYLXYLOSYLPROTEIN 3-BETA-GLUCURONOSYLTRANSFERASE BETA-1,3-GLUCURONYLTRANSFERASE"/>
    <property type="match status" value="1"/>
</dbReference>
<evidence type="ECO:0000256" key="6">
    <source>
        <dbReference type="ARBA" id="ARBA00022968"/>
    </source>
</evidence>
<evidence type="ECO:0000256" key="14">
    <source>
        <dbReference type="RuleBase" id="RU363127"/>
    </source>
</evidence>
<dbReference type="GO" id="GO:0000139">
    <property type="term" value="C:Golgi membrane"/>
    <property type="evidence" value="ECO:0007669"/>
    <property type="project" value="UniProtKB-SubCell"/>
</dbReference>
<evidence type="ECO:0000256" key="1">
    <source>
        <dbReference type="ARBA" id="ARBA00004606"/>
    </source>
</evidence>
<evidence type="ECO:0000256" key="9">
    <source>
        <dbReference type="ARBA" id="ARBA00023180"/>
    </source>
</evidence>
<dbReference type="Pfam" id="PF03360">
    <property type="entry name" value="Glyco_transf_43"/>
    <property type="match status" value="1"/>
</dbReference>
<dbReference type="InterPro" id="IPR029044">
    <property type="entry name" value="Nucleotide-diphossugar_trans"/>
</dbReference>
<comment type="similarity">
    <text evidence="2 14">Belongs to the glycosyltransferase 43 family.</text>
</comment>
<evidence type="ECO:0000313" key="16">
    <source>
        <dbReference type="WBParaSite" id="Gr19_v10_g6122.t1"/>
    </source>
</evidence>
<feature type="site" description="Interaction with galactose moiety of substrate glycoprotein" evidence="12">
    <location>
        <position position="21"/>
    </location>
</feature>
<keyword evidence="5" id="KW-0812">Transmembrane</keyword>
<evidence type="ECO:0000256" key="12">
    <source>
        <dbReference type="PIRSR" id="PIRSR605027-4"/>
    </source>
</evidence>
<keyword evidence="8" id="KW-0472">Membrane</keyword>
<evidence type="ECO:0000256" key="8">
    <source>
        <dbReference type="ARBA" id="ARBA00023136"/>
    </source>
</evidence>
<dbReference type="GO" id="GO:0050650">
    <property type="term" value="P:chondroitin sulfate proteoglycan biosynthetic process"/>
    <property type="evidence" value="ECO:0007669"/>
    <property type="project" value="TreeGrafter"/>
</dbReference>
<evidence type="ECO:0000256" key="2">
    <source>
        <dbReference type="ARBA" id="ARBA00007706"/>
    </source>
</evidence>
<dbReference type="GO" id="GO:0046872">
    <property type="term" value="F:metal ion binding"/>
    <property type="evidence" value="ECO:0007669"/>
    <property type="project" value="UniProtKB-KW"/>
</dbReference>
<sequence>MRAVQQIGIWPVGIVDEMIAEYPLIGSNSKVLGFNSKWKRQRPFPVDMASFAVNISRILTHADGGFSYRTPRGYLESNFLISLNVTLNEFEPKADNCTKVYVWHTRTEKTALLEEESAKFTSRQKLDPVEKDAIF</sequence>
<dbReference type="GO" id="GO:0015018">
    <property type="term" value="F:galactosylgalactosylxylosylprotein 3-beta-glucuronosyltransferase activity"/>
    <property type="evidence" value="ECO:0007669"/>
    <property type="project" value="UniProtKB-UniRule"/>
</dbReference>